<dbReference type="NCBIfam" id="NF041644">
    <property type="entry name" value="CBO0543_fam"/>
    <property type="match status" value="1"/>
</dbReference>
<keyword evidence="1" id="KW-0472">Membrane</keyword>
<keyword evidence="1" id="KW-0812">Transmembrane</keyword>
<evidence type="ECO:0000256" key="1">
    <source>
        <dbReference type="SAM" id="Phobius"/>
    </source>
</evidence>
<reference evidence="2" key="1">
    <citation type="submission" date="2022-02" db="EMBL/GenBank/DDBJ databases">
        <title>Halalkalibacter sp. nov. isolated from Lonar Lake, India.</title>
        <authorList>
            <person name="Joshi A."/>
            <person name="Thite S."/>
            <person name="Lodha T."/>
        </authorList>
    </citation>
    <scope>NUCLEOTIDE SEQUENCE</scope>
    <source>
        <strain evidence="2">MEB205</strain>
    </source>
</reference>
<name>A0A9X2CVJ3_9BACI</name>
<dbReference type="Proteomes" id="UP001139150">
    <property type="component" value="Unassembled WGS sequence"/>
</dbReference>
<keyword evidence="1" id="KW-1133">Transmembrane helix</keyword>
<accession>A0A9X2CVJ3</accession>
<proteinExistence type="predicted"/>
<gene>
    <name evidence="2" type="ORF">MF646_18140</name>
</gene>
<dbReference type="RefSeq" id="WP_250097925.1">
    <property type="nucleotide sequence ID" value="NZ_JAKRYL010000022.1"/>
</dbReference>
<dbReference type="EMBL" id="JAKRYL010000022">
    <property type="protein sequence ID" value="MCL7749043.1"/>
    <property type="molecule type" value="Genomic_DNA"/>
</dbReference>
<dbReference type="InterPro" id="IPR048147">
    <property type="entry name" value="CBO0543-like"/>
</dbReference>
<feature type="transmembrane region" description="Helical" evidence="1">
    <location>
        <begin position="5"/>
        <end position="22"/>
    </location>
</feature>
<dbReference type="AlphaFoldDB" id="A0A9X2CVJ3"/>
<organism evidence="2 3">
    <name type="scientific">Halalkalibacter alkaliphilus</name>
    <dbReference type="NCBI Taxonomy" id="2917993"/>
    <lineage>
        <taxon>Bacteria</taxon>
        <taxon>Bacillati</taxon>
        <taxon>Bacillota</taxon>
        <taxon>Bacilli</taxon>
        <taxon>Bacillales</taxon>
        <taxon>Bacillaceae</taxon>
        <taxon>Halalkalibacter</taxon>
    </lineage>
</organism>
<evidence type="ECO:0000313" key="2">
    <source>
        <dbReference type="EMBL" id="MCL7749043.1"/>
    </source>
</evidence>
<feature type="transmembrane region" description="Helical" evidence="1">
    <location>
        <begin position="28"/>
        <end position="44"/>
    </location>
</feature>
<sequence>MKERVILNLGIIFGILSFPTLFKRPSVKFWLPLFIVDGLVNYAFDKTLVKTKKLKYPVRFLPKKFEINVIYDFLVCPILSVWYCQSTYNSKLPGIIGKLMLFGIPQAVYEIWLERCTKALKFKGGWTWVHSMFAVFIVKIISRIFLEICKRKKVEG</sequence>
<protein>
    <submittedName>
        <fullName evidence="2">Uncharacterized protein</fullName>
    </submittedName>
</protein>
<evidence type="ECO:0000313" key="3">
    <source>
        <dbReference type="Proteomes" id="UP001139150"/>
    </source>
</evidence>
<keyword evidence="3" id="KW-1185">Reference proteome</keyword>
<feature type="transmembrane region" description="Helical" evidence="1">
    <location>
        <begin position="65"/>
        <end position="83"/>
    </location>
</feature>
<comment type="caution">
    <text evidence="2">The sequence shown here is derived from an EMBL/GenBank/DDBJ whole genome shotgun (WGS) entry which is preliminary data.</text>
</comment>
<feature type="transmembrane region" description="Helical" evidence="1">
    <location>
        <begin position="125"/>
        <end position="146"/>
    </location>
</feature>